<comment type="caution">
    <text evidence="2">The sequence shown here is derived from an EMBL/GenBank/DDBJ whole genome shotgun (WGS) entry which is preliminary data.</text>
</comment>
<accession>A0A2N3IAB2</accession>
<proteinExistence type="predicted"/>
<dbReference type="Proteomes" id="UP000233387">
    <property type="component" value="Unassembled WGS sequence"/>
</dbReference>
<gene>
    <name evidence="2" type="ORF">Rain11_2156</name>
</gene>
<reference evidence="2 3" key="1">
    <citation type="submission" date="2017-06" db="EMBL/GenBank/DDBJ databases">
        <title>Raineya orbicola gen. nov., sp. nov. a slightly thermophilic bacterium of the phylum Bacteroidetes and the description of Raineyaceae fam. nov.</title>
        <authorList>
            <person name="Albuquerque L."/>
            <person name="Polonia A.R.M."/>
            <person name="Barroso C."/>
            <person name="Froufe H.J.C."/>
            <person name="Lage O."/>
            <person name="Lobo-Da-Cunha A."/>
            <person name="Egas C."/>
            <person name="Da Costa M.S."/>
        </authorList>
    </citation>
    <scope>NUCLEOTIDE SEQUENCE [LARGE SCALE GENOMIC DNA]</scope>
    <source>
        <strain evidence="2 3">SPSPC-11</strain>
    </source>
</reference>
<organism evidence="2 3">
    <name type="scientific">Raineya orbicola</name>
    <dbReference type="NCBI Taxonomy" id="2016530"/>
    <lineage>
        <taxon>Bacteria</taxon>
        <taxon>Pseudomonadati</taxon>
        <taxon>Bacteroidota</taxon>
        <taxon>Cytophagia</taxon>
        <taxon>Cytophagales</taxon>
        <taxon>Raineyaceae</taxon>
        <taxon>Raineya</taxon>
    </lineage>
</organism>
<dbReference type="GO" id="GO:0016787">
    <property type="term" value="F:hydrolase activity"/>
    <property type="evidence" value="ECO:0007669"/>
    <property type="project" value="UniProtKB-KW"/>
</dbReference>
<sequence>MPQTGEYLQIENLQCLQIGVGEKVLVAFHGFGQTPQIFEQLENILPEYTIFSFDLLSFGREPSKSEVLKLFEKFFQNQQIEKFNLLAFSIGAKIALCLLENFSEKIEKITLVAPDGFQKRFWYKFATSVWGKPLFWQFIRYPQWIYPIADLLSKISLISKAKYRQIKNFTDTPPKRLLLWKTWLSQKNFSPILKSIEEVLSQKKIKMQIFLAYQDELCDEKPIIAFAEKQKSVELLATSYKHHRILQEVLKDNRFAEFMNNLK</sequence>
<name>A0A2N3IAB2_9BACT</name>
<dbReference type="AlphaFoldDB" id="A0A2N3IAB2"/>
<dbReference type="RefSeq" id="WP_165778123.1">
    <property type="nucleotide sequence ID" value="NZ_NKXO01000037.1"/>
</dbReference>
<dbReference type="Pfam" id="PF00561">
    <property type="entry name" value="Abhydrolase_1"/>
    <property type="match status" value="1"/>
</dbReference>
<evidence type="ECO:0000313" key="2">
    <source>
        <dbReference type="EMBL" id="PKQ67229.1"/>
    </source>
</evidence>
<dbReference type="InterPro" id="IPR000073">
    <property type="entry name" value="AB_hydrolase_1"/>
</dbReference>
<keyword evidence="3" id="KW-1185">Reference proteome</keyword>
<dbReference type="Gene3D" id="3.40.50.1820">
    <property type="entry name" value="alpha/beta hydrolase"/>
    <property type="match status" value="1"/>
</dbReference>
<evidence type="ECO:0000313" key="3">
    <source>
        <dbReference type="Proteomes" id="UP000233387"/>
    </source>
</evidence>
<feature type="domain" description="AB hydrolase-1" evidence="1">
    <location>
        <begin position="24"/>
        <end position="126"/>
    </location>
</feature>
<dbReference type="PANTHER" id="PTHR42886">
    <property type="entry name" value="RE40534P-RELATED"/>
    <property type="match status" value="1"/>
</dbReference>
<dbReference type="InterPro" id="IPR029058">
    <property type="entry name" value="AB_hydrolase_fold"/>
</dbReference>
<evidence type="ECO:0000259" key="1">
    <source>
        <dbReference type="Pfam" id="PF00561"/>
    </source>
</evidence>
<dbReference type="PANTHER" id="PTHR42886:SF29">
    <property type="entry name" value="PUMMELIG, ISOFORM A"/>
    <property type="match status" value="1"/>
</dbReference>
<dbReference type="EMBL" id="NKXO01000037">
    <property type="protein sequence ID" value="PKQ67229.1"/>
    <property type="molecule type" value="Genomic_DNA"/>
</dbReference>
<dbReference type="SUPFAM" id="SSF53474">
    <property type="entry name" value="alpha/beta-Hydrolases"/>
    <property type="match status" value="1"/>
</dbReference>
<protein>
    <submittedName>
        <fullName evidence="2">Alpha/beta hydrolase family</fullName>
    </submittedName>
</protein>
<keyword evidence="2" id="KW-0378">Hydrolase</keyword>